<name>E2A8K3_CAMFO</name>
<sequence length="146" mass="16987">MGRYCFIEKCSTTRYKRQHEENDTRLRFFGSITEKKAETTLSCNVLSTPKKIYRYPGDIKDETVDQMTPKTKSHCIQLLKSACKAKDKCIKRLMVKEFRHKKKIASLVKLLGELRQKCDLSENASEIIEVGIIPREYHSQGEIQVE</sequence>
<protein>
    <submittedName>
        <fullName evidence="1">Uncharacterized protein</fullName>
    </submittedName>
</protein>
<dbReference type="AlphaFoldDB" id="E2A8K3"/>
<dbReference type="Proteomes" id="UP000000311">
    <property type="component" value="Unassembled WGS sequence"/>
</dbReference>
<evidence type="ECO:0000313" key="2">
    <source>
        <dbReference type="Proteomes" id="UP000000311"/>
    </source>
</evidence>
<gene>
    <name evidence="1" type="ORF">EAG_11768</name>
</gene>
<dbReference type="InParanoid" id="E2A8K3"/>
<proteinExistence type="predicted"/>
<evidence type="ECO:0000313" key="1">
    <source>
        <dbReference type="EMBL" id="EFN70237.1"/>
    </source>
</evidence>
<dbReference type="EMBL" id="GL437635">
    <property type="protein sequence ID" value="EFN70237.1"/>
    <property type="molecule type" value="Genomic_DNA"/>
</dbReference>
<keyword evidence="2" id="KW-1185">Reference proteome</keyword>
<reference evidence="1 2" key="1">
    <citation type="journal article" date="2010" name="Science">
        <title>Genomic comparison of the ants Camponotus floridanus and Harpegnathos saltator.</title>
        <authorList>
            <person name="Bonasio R."/>
            <person name="Zhang G."/>
            <person name="Ye C."/>
            <person name="Mutti N.S."/>
            <person name="Fang X."/>
            <person name="Qin N."/>
            <person name="Donahue G."/>
            <person name="Yang P."/>
            <person name="Li Q."/>
            <person name="Li C."/>
            <person name="Zhang P."/>
            <person name="Huang Z."/>
            <person name="Berger S.L."/>
            <person name="Reinberg D."/>
            <person name="Wang J."/>
            <person name="Liebig J."/>
        </authorList>
    </citation>
    <scope>NUCLEOTIDE SEQUENCE [LARGE SCALE GENOMIC DNA]</scope>
    <source>
        <strain evidence="2">C129</strain>
    </source>
</reference>
<accession>E2A8K3</accession>
<organism evidence="2">
    <name type="scientific">Camponotus floridanus</name>
    <name type="common">Florida carpenter ant</name>
    <dbReference type="NCBI Taxonomy" id="104421"/>
    <lineage>
        <taxon>Eukaryota</taxon>
        <taxon>Metazoa</taxon>
        <taxon>Ecdysozoa</taxon>
        <taxon>Arthropoda</taxon>
        <taxon>Hexapoda</taxon>
        <taxon>Insecta</taxon>
        <taxon>Pterygota</taxon>
        <taxon>Neoptera</taxon>
        <taxon>Endopterygota</taxon>
        <taxon>Hymenoptera</taxon>
        <taxon>Apocrita</taxon>
        <taxon>Aculeata</taxon>
        <taxon>Formicoidea</taxon>
        <taxon>Formicidae</taxon>
        <taxon>Formicinae</taxon>
        <taxon>Camponotus</taxon>
    </lineage>
</organism>